<feature type="transmembrane region" description="Helical" evidence="1">
    <location>
        <begin position="6"/>
        <end position="23"/>
    </location>
</feature>
<protein>
    <recommendedName>
        <fullName evidence="4">FeoB-associated Cys-rich membrane protein</fullName>
    </recommendedName>
</protein>
<keyword evidence="1" id="KW-1133">Transmembrane helix</keyword>
<dbReference type="STRING" id="887898.HMPREF0551_2458"/>
<dbReference type="EMBL" id="AEQP01000022">
    <property type="protein sequence ID" value="EFV94343.1"/>
    <property type="molecule type" value="Genomic_DNA"/>
</dbReference>
<dbReference type="AlphaFoldDB" id="E7S0J4"/>
<reference evidence="2 3" key="1">
    <citation type="submission" date="2010-12" db="EMBL/GenBank/DDBJ databases">
        <authorList>
            <person name="Muzny D."/>
            <person name="Qin X."/>
            <person name="Deng J."/>
            <person name="Jiang H."/>
            <person name="Liu Y."/>
            <person name="Qu J."/>
            <person name="Song X.-Z."/>
            <person name="Zhang L."/>
            <person name="Thornton R."/>
            <person name="Coyle M."/>
            <person name="Francisco L."/>
            <person name="Jackson L."/>
            <person name="Javaid M."/>
            <person name="Korchina V."/>
            <person name="Kovar C."/>
            <person name="Mata R."/>
            <person name="Mathew T."/>
            <person name="Ngo R."/>
            <person name="Nguyen L."/>
            <person name="Nguyen N."/>
            <person name="Okwuonu G."/>
            <person name="Ongeri F."/>
            <person name="Pham C."/>
            <person name="Simmons D."/>
            <person name="Wilczek-Boney K."/>
            <person name="Hale W."/>
            <person name="Jakkamsetti A."/>
            <person name="Pham P."/>
            <person name="Ruth R."/>
            <person name="San Lucas F."/>
            <person name="Warren J."/>
            <person name="Zhang J."/>
            <person name="Zhao Z."/>
            <person name="Zhou C."/>
            <person name="Zhu D."/>
            <person name="Lee S."/>
            <person name="Bess C."/>
            <person name="Blankenburg K."/>
            <person name="Forbes L."/>
            <person name="Fu Q."/>
            <person name="Gubbala S."/>
            <person name="Hirani K."/>
            <person name="Jayaseelan J.C."/>
            <person name="Lara F."/>
            <person name="Munidasa M."/>
            <person name="Palculict T."/>
            <person name="Patil S."/>
            <person name="Pu L.-L."/>
            <person name="Saada N."/>
            <person name="Tang L."/>
            <person name="Weissenberger G."/>
            <person name="Zhu Y."/>
            <person name="Hemphill L."/>
            <person name="Shang Y."/>
            <person name="Youmans B."/>
            <person name="Ayvaz T."/>
            <person name="Ross M."/>
            <person name="Santibanez J."/>
            <person name="Aqrawi P."/>
            <person name="Gross S."/>
            <person name="Joshi V."/>
            <person name="Fowler G."/>
            <person name="Nazareth L."/>
            <person name="Reid J."/>
            <person name="Worley K."/>
            <person name="Petrosino J."/>
            <person name="Highlander S."/>
            <person name="Gibbs R."/>
        </authorList>
    </citation>
    <scope>NUCLEOTIDE SEQUENCE [LARGE SCALE GENOMIC DNA]</scope>
    <source>
        <strain evidence="2 3">ATCC 51599</strain>
    </source>
</reference>
<gene>
    <name evidence="2" type="ORF">HMPREF0551_2458</name>
</gene>
<evidence type="ECO:0000313" key="2">
    <source>
        <dbReference type="EMBL" id="EFV94343.1"/>
    </source>
</evidence>
<dbReference type="Pfam" id="PF12669">
    <property type="entry name" value="FeoB_associated"/>
    <property type="match status" value="1"/>
</dbReference>
<dbReference type="Proteomes" id="UP000011021">
    <property type="component" value="Unassembled WGS sequence"/>
</dbReference>
<dbReference type="HOGENOM" id="CLU_197468_7_0_4"/>
<dbReference type="RefSeq" id="WP_005674911.1">
    <property type="nucleotide sequence ID" value="NZ_CP146288.1"/>
</dbReference>
<keyword evidence="1" id="KW-0472">Membrane</keyword>
<accession>E7S0J4</accession>
<evidence type="ECO:0000256" key="1">
    <source>
        <dbReference type="SAM" id="Phobius"/>
    </source>
</evidence>
<evidence type="ECO:0000313" key="3">
    <source>
        <dbReference type="Proteomes" id="UP000011021"/>
    </source>
</evidence>
<name>E7S0J4_9BURK</name>
<sequence length="49" mass="5008">MIENLIVAVIVIAAFAYVLRKFIFKKKSAAGGDCGTCDKCSGGSGGGCH</sequence>
<comment type="caution">
    <text evidence="2">The sequence shown here is derived from an EMBL/GenBank/DDBJ whole genome shotgun (WGS) entry which is preliminary data.</text>
</comment>
<organism evidence="2 3">
    <name type="scientific">Lautropia mirabilis ATCC 51599</name>
    <dbReference type="NCBI Taxonomy" id="887898"/>
    <lineage>
        <taxon>Bacteria</taxon>
        <taxon>Pseudomonadati</taxon>
        <taxon>Pseudomonadota</taxon>
        <taxon>Betaproteobacteria</taxon>
        <taxon>Burkholderiales</taxon>
        <taxon>Burkholderiaceae</taxon>
        <taxon>Lautropia</taxon>
    </lineage>
</organism>
<keyword evidence="3" id="KW-1185">Reference proteome</keyword>
<evidence type="ECO:0008006" key="4">
    <source>
        <dbReference type="Google" id="ProtNLM"/>
    </source>
</evidence>
<proteinExistence type="predicted"/>
<keyword evidence="1" id="KW-0812">Transmembrane</keyword>